<reference evidence="2 3" key="1">
    <citation type="submission" date="2015-05" db="EMBL/GenBank/DDBJ databases">
        <authorList>
            <person name="Wang D.B."/>
            <person name="Wang M."/>
        </authorList>
    </citation>
    <scope>NUCLEOTIDE SEQUENCE [LARGE SCALE GENOMIC DNA]</scope>
    <source>
        <strain evidence="2">VL1</strain>
    </source>
</reference>
<organism evidence="2 3">
    <name type="scientific">Verticillium longisporum</name>
    <name type="common">Verticillium dahliae var. longisporum</name>
    <dbReference type="NCBI Taxonomy" id="100787"/>
    <lineage>
        <taxon>Eukaryota</taxon>
        <taxon>Fungi</taxon>
        <taxon>Dikarya</taxon>
        <taxon>Ascomycota</taxon>
        <taxon>Pezizomycotina</taxon>
        <taxon>Sordariomycetes</taxon>
        <taxon>Hypocreomycetidae</taxon>
        <taxon>Glomerellales</taxon>
        <taxon>Plectosphaerellaceae</taxon>
        <taxon>Verticillium</taxon>
    </lineage>
</organism>
<evidence type="ECO:0000256" key="1">
    <source>
        <dbReference type="SAM" id="MobiDB-lite"/>
    </source>
</evidence>
<evidence type="ECO:0000313" key="2">
    <source>
        <dbReference type="EMBL" id="CRK32056.1"/>
    </source>
</evidence>
<keyword evidence="3" id="KW-1185">Reference proteome</keyword>
<feature type="compositionally biased region" description="Basic residues" evidence="1">
    <location>
        <begin position="37"/>
        <end position="48"/>
    </location>
</feature>
<gene>
    <name evidence="2" type="ORF">BN1708_018905</name>
</gene>
<accession>A0A0G4MD37</accession>
<feature type="compositionally biased region" description="Polar residues" evidence="1">
    <location>
        <begin position="23"/>
        <end position="34"/>
    </location>
</feature>
<dbReference type="AlphaFoldDB" id="A0A0G4MD37"/>
<protein>
    <submittedName>
        <fullName evidence="2">Uncharacterized protein</fullName>
    </submittedName>
</protein>
<name>A0A0G4MD37_VERLO</name>
<feature type="non-terminal residue" evidence="2">
    <location>
        <position position="1"/>
    </location>
</feature>
<dbReference type="EMBL" id="CVQH01021979">
    <property type="protein sequence ID" value="CRK32056.1"/>
    <property type="molecule type" value="Genomic_DNA"/>
</dbReference>
<sequence>GEHPGPPQWPLRKEAGRGLLPVTTPQAVNTNTNRQQERHRLHSRRVRSRDRQHL</sequence>
<dbReference type="Proteomes" id="UP000044602">
    <property type="component" value="Unassembled WGS sequence"/>
</dbReference>
<proteinExistence type="predicted"/>
<feature type="region of interest" description="Disordered" evidence="1">
    <location>
        <begin position="1"/>
        <end position="54"/>
    </location>
</feature>
<evidence type="ECO:0000313" key="3">
    <source>
        <dbReference type="Proteomes" id="UP000044602"/>
    </source>
</evidence>